<evidence type="ECO:0000313" key="4">
    <source>
        <dbReference type="Proteomes" id="UP000800235"/>
    </source>
</evidence>
<comment type="caution">
    <text evidence="3">The sequence shown here is derived from an EMBL/GenBank/DDBJ whole genome shotgun (WGS) entry which is preliminary data.</text>
</comment>
<reference evidence="3" key="1">
    <citation type="journal article" date="2020" name="Stud. Mycol.">
        <title>101 Dothideomycetes genomes: a test case for predicting lifestyles and emergence of pathogens.</title>
        <authorList>
            <person name="Haridas S."/>
            <person name="Albert R."/>
            <person name="Binder M."/>
            <person name="Bloem J."/>
            <person name="Labutti K."/>
            <person name="Salamov A."/>
            <person name="Andreopoulos B."/>
            <person name="Baker S."/>
            <person name="Barry K."/>
            <person name="Bills G."/>
            <person name="Bluhm B."/>
            <person name="Cannon C."/>
            <person name="Castanera R."/>
            <person name="Culley D."/>
            <person name="Daum C."/>
            <person name="Ezra D."/>
            <person name="Gonzalez J."/>
            <person name="Henrissat B."/>
            <person name="Kuo A."/>
            <person name="Liang C."/>
            <person name="Lipzen A."/>
            <person name="Lutzoni F."/>
            <person name="Magnuson J."/>
            <person name="Mondo S."/>
            <person name="Nolan M."/>
            <person name="Ohm R."/>
            <person name="Pangilinan J."/>
            <person name="Park H.-J."/>
            <person name="Ramirez L."/>
            <person name="Alfaro M."/>
            <person name="Sun H."/>
            <person name="Tritt A."/>
            <person name="Yoshinaga Y."/>
            <person name="Zwiers L.-H."/>
            <person name="Turgeon B."/>
            <person name="Goodwin S."/>
            <person name="Spatafora J."/>
            <person name="Crous P."/>
            <person name="Grigoriev I."/>
        </authorList>
    </citation>
    <scope>NUCLEOTIDE SEQUENCE</scope>
    <source>
        <strain evidence="3">CBS 130266</strain>
    </source>
</reference>
<protein>
    <recommendedName>
        <fullName evidence="2">HNH nuclease domain-containing protein</fullName>
    </recommendedName>
</protein>
<accession>A0A9P4NYB2</accession>
<dbReference type="AlphaFoldDB" id="A0A9P4NYB2"/>
<evidence type="ECO:0000313" key="3">
    <source>
        <dbReference type="EMBL" id="KAF2433996.1"/>
    </source>
</evidence>
<feature type="domain" description="HNH nuclease" evidence="2">
    <location>
        <begin position="134"/>
        <end position="191"/>
    </location>
</feature>
<dbReference type="Proteomes" id="UP000800235">
    <property type="component" value="Unassembled WGS sequence"/>
</dbReference>
<dbReference type="EMBL" id="MU007018">
    <property type="protein sequence ID" value="KAF2433996.1"/>
    <property type="molecule type" value="Genomic_DNA"/>
</dbReference>
<dbReference type="Pfam" id="PF13391">
    <property type="entry name" value="HNH_2"/>
    <property type="match status" value="1"/>
</dbReference>
<organism evidence="3 4">
    <name type="scientific">Tothia fuscella</name>
    <dbReference type="NCBI Taxonomy" id="1048955"/>
    <lineage>
        <taxon>Eukaryota</taxon>
        <taxon>Fungi</taxon>
        <taxon>Dikarya</taxon>
        <taxon>Ascomycota</taxon>
        <taxon>Pezizomycotina</taxon>
        <taxon>Dothideomycetes</taxon>
        <taxon>Pleosporomycetidae</taxon>
        <taxon>Venturiales</taxon>
        <taxon>Cylindrosympodiaceae</taxon>
        <taxon>Tothia</taxon>
    </lineage>
</organism>
<name>A0A9P4NYB2_9PEZI</name>
<feature type="compositionally biased region" description="Basic residues" evidence="1">
    <location>
        <begin position="281"/>
        <end position="295"/>
    </location>
</feature>
<sequence>MPTAKPRPSPPLGLGGRLPALDEGDTVDYDVALIICGIISDNSWSTSWFARSRDGSTVCEKGLPLATESDVFYFVGSKNYKYPVYISWDHWRLPSTDADLPLSFSTISIDPPPPSLRNGGGGYMEDLKGRDKSCRVSGIIDYCEQAHLVPAGEKEWWDSNFGESGDLEIESALNGILLQPNIHRSFDAGTWVPMIIEGKLVMYVIRTVDVSNQFQELWHATEMQQLVGIDRRCLFARVAWAVLSLHHEFLAIRRLASDNLLVRMKDGELKEMAPEVFKQFSRSRSRKPSPTKRPRLQGLEEDGGVIIAAELSWGDEAGTKLGDWAGDDWQEGKEQRLYGADNTPAMHQRGRKRVRAPSPLNHDYAPTSSSRAKKKRFKRPPAMGQSTLPCPLAL</sequence>
<dbReference type="InterPro" id="IPR003615">
    <property type="entry name" value="HNH_nuc"/>
</dbReference>
<gene>
    <name evidence="3" type="ORF">EJ08DRAFT_694026</name>
</gene>
<dbReference type="OrthoDB" id="3796682at2759"/>
<feature type="region of interest" description="Disordered" evidence="1">
    <location>
        <begin position="338"/>
        <end position="394"/>
    </location>
</feature>
<evidence type="ECO:0000259" key="2">
    <source>
        <dbReference type="Pfam" id="PF13391"/>
    </source>
</evidence>
<proteinExistence type="predicted"/>
<feature type="region of interest" description="Disordered" evidence="1">
    <location>
        <begin position="279"/>
        <end position="299"/>
    </location>
</feature>
<evidence type="ECO:0000256" key="1">
    <source>
        <dbReference type="SAM" id="MobiDB-lite"/>
    </source>
</evidence>
<keyword evidence="4" id="KW-1185">Reference proteome</keyword>